<reference evidence="2 3" key="1">
    <citation type="journal article" date="2015" name="Int. J. Syst. Evol. Microbiol.">
        <title>Winogradskyella litoriviva sp. nov., isolated from coastal seawater.</title>
        <authorList>
            <person name="Nedashkovskaya O.I."/>
            <person name="Kukhlevskiy A.D."/>
            <person name="Zhukova N.V."/>
            <person name="Kim S.J."/>
            <person name="Rhee S.K."/>
            <person name="Mikhailov V.V."/>
        </authorList>
    </citation>
    <scope>NUCLEOTIDE SEQUENCE [LARGE SCALE GENOMIC DNA]</scope>
    <source>
        <strain evidence="2 3">KMM6491</strain>
    </source>
</reference>
<keyword evidence="3" id="KW-1185">Reference proteome</keyword>
<name>A0ABX2E2S5_9FLAO</name>
<proteinExistence type="predicted"/>
<sequence length="56" mass="6242">MINTLIALYSWTNGVIMIAIFALVCITLVGFLIHFMSKGKGSEESKKLNEDNSSEY</sequence>
<feature type="transmembrane region" description="Helical" evidence="1">
    <location>
        <begin position="15"/>
        <end position="37"/>
    </location>
</feature>
<dbReference type="EMBL" id="JABRWQ010000002">
    <property type="protein sequence ID" value="NRD22635.1"/>
    <property type="molecule type" value="Genomic_DNA"/>
</dbReference>
<dbReference type="Proteomes" id="UP000805085">
    <property type="component" value="Unassembled WGS sequence"/>
</dbReference>
<keyword evidence="1" id="KW-0812">Transmembrane</keyword>
<protein>
    <submittedName>
        <fullName evidence="2">Uncharacterized protein</fullName>
    </submittedName>
</protein>
<dbReference type="RefSeq" id="WP_173300300.1">
    <property type="nucleotide sequence ID" value="NZ_JABRWQ010000002.1"/>
</dbReference>
<organism evidence="2 3">
    <name type="scientific">Winogradskyella litoriviva</name>
    <dbReference type="NCBI Taxonomy" id="1220182"/>
    <lineage>
        <taxon>Bacteria</taxon>
        <taxon>Pseudomonadati</taxon>
        <taxon>Bacteroidota</taxon>
        <taxon>Flavobacteriia</taxon>
        <taxon>Flavobacteriales</taxon>
        <taxon>Flavobacteriaceae</taxon>
        <taxon>Winogradskyella</taxon>
    </lineage>
</organism>
<accession>A0ABX2E2S5</accession>
<evidence type="ECO:0000313" key="2">
    <source>
        <dbReference type="EMBL" id="NRD22635.1"/>
    </source>
</evidence>
<comment type="caution">
    <text evidence="2">The sequence shown here is derived from an EMBL/GenBank/DDBJ whole genome shotgun (WGS) entry which is preliminary data.</text>
</comment>
<evidence type="ECO:0000256" key="1">
    <source>
        <dbReference type="SAM" id="Phobius"/>
    </source>
</evidence>
<gene>
    <name evidence="2" type="ORF">HNV10_05245</name>
</gene>
<keyword evidence="1" id="KW-1133">Transmembrane helix</keyword>
<keyword evidence="1" id="KW-0472">Membrane</keyword>
<evidence type="ECO:0000313" key="3">
    <source>
        <dbReference type="Proteomes" id="UP000805085"/>
    </source>
</evidence>